<evidence type="ECO:0000256" key="1">
    <source>
        <dbReference type="SAM" id="MobiDB-lite"/>
    </source>
</evidence>
<dbReference type="EMBL" id="CABP01000039">
    <property type="protein sequence ID" value="CBI04017.1"/>
    <property type="molecule type" value="Genomic_DNA"/>
</dbReference>
<dbReference type="Gene3D" id="2.30.30.940">
    <property type="match status" value="1"/>
</dbReference>
<dbReference type="InterPro" id="IPR014059">
    <property type="entry name" value="TraI/TrwC_relax"/>
</dbReference>
<dbReference type="AlphaFoldDB" id="E6Q9Z1"/>
<dbReference type="CDD" id="cd17933">
    <property type="entry name" value="DEXSc_RecD-like"/>
    <property type="match status" value="1"/>
</dbReference>
<gene>
    <name evidence="3" type="ORF">CARN5_2559</name>
</gene>
<proteinExistence type="predicted"/>
<dbReference type="SUPFAM" id="SSF52540">
    <property type="entry name" value="P-loop containing nucleoside triphosphate hydrolases"/>
    <property type="match status" value="2"/>
</dbReference>
<comment type="caution">
    <text evidence="3">The sequence shown here is derived from an EMBL/GenBank/DDBJ whole genome shotgun (WGS) entry which is preliminary data.</text>
</comment>
<protein>
    <recommendedName>
        <fullName evidence="2">AAA+ ATPase domain-containing protein</fullName>
    </recommendedName>
</protein>
<dbReference type="InterPro" id="IPR003593">
    <property type="entry name" value="AAA+_ATPase"/>
</dbReference>
<name>E6Q9Z1_9ZZZZ</name>
<feature type="domain" description="AAA+ ATPase" evidence="2">
    <location>
        <begin position="544"/>
        <end position="855"/>
    </location>
</feature>
<evidence type="ECO:0000313" key="3">
    <source>
        <dbReference type="EMBL" id="CBI04017.1"/>
    </source>
</evidence>
<dbReference type="Pfam" id="PF08751">
    <property type="entry name" value="TrwC"/>
    <property type="match status" value="1"/>
</dbReference>
<organism evidence="3">
    <name type="scientific">mine drainage metagenome</name>
    <dbReference type="NCBI Taxonomy" id="410659"/>
    <lineage>
        <taxon>unclassified sequences</taxon>
        <taxon>metagenomes</taxon>
        <taxon>ecological metagenomes</taxon>
    </lineage>
</organism>
<dbReference type="InterPro" id="IPR014862">
    <property type="entry name" value="TrwC"/>
</dbReference>
<dbReference type="SMART" id="SM00382">
    <property type="entry name" value="AAA"/>
    <property type="match status" value="1"/>
</dbReference>
<dbReference type="InterPro" id="IPR027417">
    <property type="entry name" value="P-loop_NTPase"/>
</dbReference>
<feature type="region of interest" description="Disordered" evidence="1">
    <location>
        <begin position="1094"/>
        <end position="1130"/>
    </location>
</feature>
<sequence length="1130" mass="123155">MIRNTHLTGSPAAVAKYMESKHEEHMTRSGEVKATGYYSMSGGAPSEWFGKGAEAQGLLGAVAAEDMVRALSGTVKHTGENISARGGQTAETRRMGEELTIAAPKSVSIMAVEDPRIVQAHQRAARAAMRYVEQEMVHARLGKGGGKGNDFSGNLTAGLYTHEDARDSDTGRVAPHLHTHAVISNITQRSDGKWVGLKLDWGHNNEKKMAADAVYKAELAREVKALGYRIEKGKGVDFEIAGISREQIEYFSPRSQDIKKEIGGERGKVSAKERQAAQNKTKGNKSTLNQIDQRYQWRREFREQNMDLQSIHNHALRRESAGILVSQITAEDALKSAIRHLNERDSVFSESALKSEALASGLGDISYVDVQKAIKERAGGLVSAGKGEGLNERQFTTKHDIYREAEILKRAEAGKGQAQSLIDINHEEQESVVQPDVSFTQQEIQDEKRRYNSDDTISGPQEAEPLTGHGMRELSKCRMDAKQIGEDSGVLHGDAGADRFGDQSLRRAVDDPRVKQVIADFESRKGFSLGDGQKNAVALSLTSADKHIGIVGAAGAGKTTAMELIVDEYRKAGYEIIGVAPSAAAAHELKSAGCDETRTLASSLLKKDKDGETPDKRLYILDEAGMVSAKDFDALLRKADGEGARTLLVGDPLQLASVEAGSPYAQLLKTGSIAYADIDEIQRQKDPQLKAIAQAFAKGNAAKGVELARPYMQQVRITEQDWAEAESQKQEQKTDDKPATEKMLELAEGKGYDGDGSFSDVRQFLDKKAYFVGMQEEKQSAPQAVRQIAMARSAAEAYLNLSPEERQQTLLLAGTNATRQLTNEKVRAGLRAEGTIGEREVSITALDKLDMSREAATRAECYVPKEKTHAPVPMVIVCFSKDYTDKDAQAASKGSDWRVLNTSGGKLTLQSFDGKKEITIDPAKAQLSAYTERQMRLSAGDQVMFRQNDRDKGIINGMQGKVSAIDEKTGGATIQTSTGDTITVSLEHAEALDYSYARTVHSSQGATVERSIVVGESSRVATAESAYVACSREKTGLQIITDDADRLGKSWSKFAEKQSAIESSRSPTPETLEEIRQARLSADREIGQAGALAEKRALEVEPEQEREGEPEPEHAAYQFSEPEAELELGS</sequence>
<evidence type="ECO:0000259" key="2">
    <source>
        <dbReference type="SMART" id="SM00382"/>
    </source>
</evidence>
<accession>E6Q9Z1</accession>
<dbReference type="Gene3D" id="3.40.50.300">
    <property type="entry name" value="P-loop containing nucleotide triphosphate hydrolases"/>
    <property type="match status" value="2"/>
</dbReference>
<dbReference type="NCBIfam" id="NF041492">
    <property type="entry name" value="MobF"/>
    <property type="match status" value="1"/>
</dbReference>
<dbReference type="NCBIfam" id="TIGR02686">
    <property type="entry name" value="relax_trwC"/>
    <property type="match status" value="1"/>
</dbReference>
<feature type="region of interest" description="Disordered" evidence="1">
    <location>
        <begin position="447"/>
        <end position="467"/>
    </location>
</feature>
<reference evidence="3" key="1">
    <citation type="submission" date="2009-10" db="EMBL/GenBank/DDBJ databases">
        <title>Diversity of trophic interactions inside an arsenic-rich microbial ecosystem.</title>
        <authorList>
            <person name="Bertin P.N."/>
            <person name="Heinrich-Salmeron A."/>
            <person name="Pelletier E."/>
            <person name="Goulhen-Chollet F."/>
            <person name="Arsene-Ploetze F."/>
            <person name="Gallien S."/>
            <person name="Calteau A."/>
            <person name="Vallenet D."/>
            <person name="Casiot C."/>
            <person name="Chane-Woon-Ming B."/>
            <person name="Giloteaux L."/>
            <person name="Barakat M."/>
            <person name="Bonnefoy V."/>
            <person name="Bruneel O."/>
            <person name="Chandler M."/>
            <person name="Cleiss J."/>
            <person name="Duran R."/>
            <person name="Elbaz-Poulichet F."/>
            <person name="Fonknechten N."/>
            <person name="Lauga B."/>
            <person name="Mornico D."/>
            <person name="Ortet P."/>
            <person name="Schaeffer C."/>
            <person name="Siguier P."/>
            <person name="Alexander Thil Smith A."/>
            <person name="Van Dorsselaer A."/>
            <person name="Weissenbach J."/>
            <person name="Medigue C."/>
            <person name="Le Paslier D."/>
        </authorList>
    </citation>
    <scope>NUCLEOTIDE SEQUENCE</scope>
</reference>
<dbReference type="Pfam" id="PF13604">
    <property type="entry name" value="AAA_30"/>
    <property type="match status" value="1"/>
</dbReference>
<dbReference type="CDD" id="cd18809">
    <property type="entry name" value="SF1_C_RecD"/>
    <property type="match status" value="1"/>
</dbReference>
<feature type="compositionally biased region" description="Basic and acidic residues" evidence="1">
    <location>
        <begin position="1094"/>
        <end position="1114"/>
    </location>
</feature>
<dbReference type="SUPFAM" id="SSF55464">
    <property type="entry name" value="Origin of replication-binding domain, RBD-like"/>
    <property type="match status" value="1"/>
</dbReference>